<dbReference type="EMBL" id="JACRSQ010000002">
    <property type="protein sequence ID" value="MBC8542398.1"/>
    <property type="molecule type" value="Genomic_DNA"/>
</dbReference>
<protein>
    <recommendedName>
        <fullName evidence="3">Glycosyltransferase</fullName>
    </recommendedName>
</protein>
<dbReference type="AlphaFoldDB" id="A0A926DQW4"/>
<evidence type="ECO:0000313" key="1">
    <source>
        <dbReference type="EMBL" id="MBC8542398.1"/>
    </source>
</evidence>
<organism evidence="1 2">
    <name type="scientific">Bianquea renquensis</name>
    <dbReference type="NCBI Taxonomy" id="2763661"/>
    <lineage>
        <taxon>Bacteria</taxon>
        <taxon>Bacillati</taxon>
        <taxon>Bacillota</taxon>
        <taxon>Clostridia</taxon>
        <taxon>Eubacteriales</taxon>
        <taxon>Bianqueaceae</taxon>
        <taxon>Bianquea</taxon>
    </lineage>
</organism>
<gene>
    <name evidence="1" type="ORF">H8730_02405</name>
</gene>
<dbReference type="RefSeq" id="WP_249289268.1">
    <property type="nucleotide sequence ID" value="NZ_JACRSQ010000002.1"/>
</dbReference>
<dbReference type="Proteomes" id="UP000657006">
    <property type="component" value="Unassembled WGS sequence"/>
</dbReference>
<sequence length="432" mass="50147">MNLLAVVGDYYPFPSSNTNCFDPLLHALEANKWSIDIVTVRKSVDLPKYEKEANGREIWRIEDPRSMNTILYNRLNEIPAPKVLKLLNRLFAFISKGVFYLYYCIGKHDKIFSGWLQNDTVNKCVQLHQEKKYDVVLSISHPVTCHEIAKKFLRKLNANNRPKWILYEFDPYCYNEHIYGKGCYKKLSSHQHELFDACDAIYLIPELYEFYKETPFNRYMNKMIPIGFPNMKPVSINHQNVKPISIVKDKVSCVYGGALGAKIRNPQYALNTFVRCTSNINFIIMTGYPIEVLLQKINDPNKIITVHGLQNRDTSYDTMLRADILVSIGNAVSFQTPGKIFEYMSMGKPIIHFQKIDQDPCLKYLQDYPMVLIIDEREIDVEEHARRIDEFAEKYRGKNLTFEEVAKCIPQYTSRNVTASFVASVNKLVNEV</sequence>
<proteinExistence type="predicted"/>
<evidence type="ECO:0008006" key="3">
    <source>
        <dbReference type="Google" id="ProtNLM"/>
    </source>
</evidence>
<reference evidence="1" key="1">
    <citation type="submission" date="2020-08" db="EMBL/GenBank/DDBJ databases">
        <title>Genome public.</title>
        <authorList>
            <person name="Liu C."/>
            <person name="Sun Q."/>
        </authorList>
    </citation>
    <scope>NUCLEOTIDE SEQUENCE</scope>
    <source>
        <strain evidence="1">NSJ-32</strain>
    </source>
</reference>
<accession>A0A926DQW4</accession>
<comment type="caution">
    <text evidence="1">The sequence shown here is derived from an EMBL/GenBank/DDBJ whole genome shotgun (WGS) entry which is preliminary data.</text>
</comment>
<keyword evidence="2" id="KW-1185">Reference proteome</keyword>
<evidence type="ECO:0000313" key="2">
    <source>
        <dbReference type="Proteomes" id="UP000657006"/>
    </source>
</evidence>
<dbReference type="SUPFAM" id="SSF53756">
    <property type="entry name" value="UDP-Glycosyltransferase/glycogen phosphorylase"/>
    <property type="match status" value="1"/>
</dbReference>
<dbReference type="Gene3D" id="3.40.50.2000">
    <property type="entry name" value="Glycogen Phosphorylase B"/>
    <property type="match status" value="1"/>
</dbReference>
<name>A0A926DQW4_9FIRM</name>